<evidence type="ECO:0000259" key="8">
    <source>
        <dbReference type="Pfam" id="PF01432"/>
    </source>
</evidence>
<dbReference type="Gene3D" id="1.10.1370.40">
    <property type="match status" value="1"/>
</dbReference>
<reference evidence="9" key="1">
    <citation type="submission" date="2022-05" db="EMBL/GenBank/DDBJ databases">
        <title>Complete genome sequence of toluene-degrading Gulosibacter sediminis strain ACHW.36C.</title>
        <authorList>
            <person name="Wai A.C."/>
            <person name="Lai G.K."/>
            <person name="Griffin S.D."/>
            <person name="Leung F.C."/>
        </authorList>
    </citation>
    <scope>NUCLEOTIDE SEQUENCE [LARGE SCALE GENOMIC DNA]</scope>
    <source>
        <strain evidence="9">ACHW.36C</strain>
    </source>
</reference>
<evidence type="ECO:0000256" key="6">
    <source>
        <dbReference type="ARBA" id="ARBA00023049"/>
    </source>
</evidence>
<sequence>MTAALSPENPFAAPSPLPYELPDFEQILPEHFAPAIDQGFRDREAAIDAITSNAEAATFANTLEALEASGELLWRAGSVLFALASSDATPEIEALEEEYAPKFAAHEDRIHLNSALYARVHELYEQRDSLGLRDDQLKLLEDYDLQFRLAGANLGDADKERLAELNQREARLQSQFVRQLLADTNELAVVVDDEAELDGLDPADKASALEAATAAGLEGKYRITLTLPVGHAWLAKLTNRALRERIYRASRSRGARDNGNNNSAIVRELLQLRAEKATLLGFDTYADLRLANSTAGSKDAVNERLARLGRAVAPSVEREQAKLQELAGDTPIEPWDWAFYAERVRQRDFDVDETALRPYFEAGRVLVEGVFRAANLLYGITFREREDLVGHHPDARVFEVFDEDSSGLGLYIVDFYARDVKRGGAWMSTYLQQNELFGHKTVDFNILNVTKPPVGSPTLLTFDEVETLFHEFGHALHGLLAHTVYPAQSGTEVKRDFVEFPSQVNESWMLHPQILPGYAQHFETGETLPEEIAGKLRAAATFNQGFLTAENVAASTLDQALHQLSPDQAANVGDLAEFEQRVLADAGLDFTAVPPRYSITYFQHIFGGGYAASYYGYLWSEVFDAASVDVFERSDDLAATGRRFREAVLQPGGSRDELSMVRDFLGEDPSITPLLRRRALLDGEEA</sequence>
<evidence type="ECO:0000256" key="4">
    <source>
        <dbReference type="ARBA" id="ARBA00022801"/>
    </source>
</evidence>
<comment type="similarity">
    <text evidence="1 7">Belongs to the peptidase M3 family.</text>
</comment>
<evidence type="ECO:0000256" key="3">
    <source>
        <dbReference type="ARBA" id="ARBA00022723"/>
    </source>
</evidence>
<dbReference type="PANTHER" id="PTHR43660">
    <property type="entry name" value="DIPEPTIDYL CARBOXYPEPTIDASE"/>
    <property type="match status" value="1"/>
</dbReference>
<evidence type="ECO:0000256" key="5">
    <source>
        <dbReference type="ARBA" id="ARBA00022833"/>
    </source>
</evidence>
<keyword evidence="6 7" id="KW-0482">Metalloprotease</keyword>
<name>A0ABY4N246_9MICO</name>
<dbReference type="InterPro" id="IPR034005">
    <property type="entry name" value="M3A_DCP"/>
</dbReference>
<keyword evidence="3 7" id="KW-0479">Metal-binding</keyword>
<dbReference type="InterPro" id="IPR045090">
    <property type="entry name" value="Pept_M3A_M3B"/>
</dbReference>
<dbReference type="CDD" id="cd06456">
    <property type="entry name" value="M3A_DCP"/>
    <property type="match status" value="1"/>
</dbReference>
<dbReference type="InterPro" id="IPR024079">
    <property type="entry name" value="MetalloPept_cat_dom_sf"/>
</dbReference>
<evidence type="ECO:0000313" key="9">
    <source>
        <dbReference type="EMBL" id="UQN15532.1"/>
    </source>
</evidence>
<feature type="domain" description="Peptidase M3A/M3B catalytic" evidence="8">
    <location>
        <begin position="234"/>
        <end position="678"/>
    </location>
</feature>
<proteinExistence type="inferred from homology"/>
<dbReference type="EMBL" id="CP097160">
    <property type="protein sequence ID" value="UQN15532.1"/>
    <property type="molecule type" value="Genomic_DNA"/>
</dbReference>
<evidence type="ECO:0000256" key="7">
    <source>
        <dbReference type="RuleBase" id="RU003435"/>
    </source>
</evidence>
<dbReference type="PANTHER" id="PTHR43660:SF1">
    <property type="entry name" value="DIPEPTIDYL CARBOXYPEPTIDASE"/>
    <property type="match status" value="1"/>
</dbReference>
<dbReference type="Pfam" id="PF01432">
    <property type="entry name" value="Peptidase_M3"/>
    <property type="match status" value="1"/>
</dbReference>
<keyword evidence="2 7" id="KW-0645">Protease</keyword>
<comment type="cofactor">
    <cofactor evidence="7">
        <name>Zn(2+)</name>
        <dbReference type="ChEBI" id="CHEBI:29105"/>
    </cofactor>
    <text evidence="7">Binds 1 zinc ion.</text>
</comment>
<keyword evidence="4 7" id="KW-0378">Hydrolase</keyword>
<organism evidence="9">
    <name type="scientific">Gulosibacter sediminis</name>
    <dbReference type="NCBI Taxonomy" id="1729695"/>
    <lineage>
        <taxon>Bacteria</taxon>
        <taxon>Bacillati</taxon>
        <taxon>Actinomycetota</taxon>
        <taxon>Actinomycetes</taxon>
        <taxon>Micrococcales</taxon>
        <taxon>Microbacteriaceae</taxon>
        <taxon>Gulosibacter</taxon>
    </lineage>
</organism>
<accession>A0ABY4N246</accession>
<evidence type="ECO:0000256" key="1">
    <source>
        <dbReference type="ARBA" id="ARBA00006040"/>
    </source>
</evidence>
<protein>
    <submittedName>
        <fullName evidence="9">M3 family metallopeptidase</fullName>
    </submittedName>
</protein>
<dbReference type="SUPFAM" id="SSF55486">
    <property type="entry name" value="Metalloproteases ('zincins'), catalytic domain"/>
    <property type="match status" value="1"/>
</dbReference>
<dbReference type="Gene3D" id="3.40.390.10">
    <property type="entry name" value="Collagenase (Catalytic Domain)"/>
    <property type="match status" value="1"/>
</dbReference>
<gene>
    <name evidence="9" type="ORF">M3M28_03470</name>
</gene>
<dbReference type="InterPro" id="IPR024077">
    <property type="entry name" value="Neurolysin/TOP_dom2"/>
</dbReference>
<dbReference type="InterPro" id="IPR001567">
    <property type="entry name" value="Pept_M3A_M3B_dom"/>
</dbReference>
<dbReference type="Gene3D" id="1.10.1370.10">
    <property type="entry name" value="Neurolysin, domain 3"/>
    <property type="match status" value="1"/>
</dbReference>
<evidence type="ECO:0000256" key="2">
    <source>
        <dbReference type="ARBA" id="ARBA00022670"/>
    </source>
</evidence>
<keyword evidence="5 7" id="KW-0862">Zinc</keyword>